<dbReference type="Proteomes" id="UP001055439">
    <property type="component" value="Chromosome 6"/>
</dbReference>
<feature type="compositionally biased region" description="Gly residues" evidence="1">
    <location>
        <begin position="114"/>
        <end position="123"/>
    </location>
</feature>
<evidence type="ECO:0000313" key="2">
    <source>
        <dbReference type="EMBL" id="URE08202.1"/>
    </source>
</evidence>
<evidence type="ECO:0000256" key="1">
    <source>
        <dbReference type="SAM" id="MobiDB-lite"/>
    </source>
</evidence>
<proteinExistence type="predicted"/>
<reference evidence="2" key="1">
    <citation type="submission" date="2022-05" db="EMBL/GenBank/DDBJ databases">
        <title>The Musa troglodytarum L. genome provides insights into the mechanism of non-climacteric behaviour and enrichment of carotenoids.</title>
        <authorList>
            <person name="Wang J."/>
        </authorList>
    </citation>
    <scope>NUCLEOTIDE SEQUENCE</scope>
    <source>
        <tissue evidence="2">Leaf</tissue>
    </source>
</reference>
<evidence type="ECO:0000313" key="3">
    <source>
        <dbReference type="Proteomes" id="UP001055439"/>
    </source>
</evidence>
<organism evidence="2 3">
    <name type="scientific">Musa troglodytarum</name>
    <name type="common">fe'i banana</name>
    <dbReference type="NCBI Taxonomy" id="320322"/>
    <lineage>
        <taxon>Eukaryota</taxon>
        <taxon>Viridiplantae</taxon>
        <taxon>Streptophyta</taxon>
        <taxon>Embryophyta</taxon>
        <taxon>Tracheophyta</taxon>
        <taxon>Spermatophyta</taxon>
        <taxon>Magnoliopsida</taxon>
        <taxon>Liliopsida</taxon>
        <taxon>Zingiberales</taxon>
        <taxon>Musaceae</taxon>
        <taxon>Musa</taxon>
    </lineage>
</organism>
<accession>A0A9E7G9B2</accession>
<dbReference type="AlphaFoldDB" id="A0A9E7G9B2"/>
<protein>
    <submittedName>
        <fullName evidence="2">Uncharacterized protein</fullName>
    </submittedName>
</protein>
<feature type="region of interest" description="Disordered" evidence="1">
    <location>
        <begin position="1"/>
        <end position="123"/>
    </location>
</feature>
<sequence length="123" mass="13955">MQPDVQLRLLRRRAPIRPSQPESQGRQVPLRHRSPDRRRQGEDHSGVRGQPRQERYRGGGVPVGVRDLRGEVQERRRGAGAGELRLRLRARRCGPGVRQHMRQALHPAEPRHGVPGGDGQKRG</sequence>
<keyword evidence="3" id="KW-1185">Reference proteome</keyword>
<feature type="compositionally biased region" description="Basic and acidic residues" evidence="1">
    <location>
        <begin position="37"/>
        <end position="57"/>
    </location>
</feature>
<dbReference type="EMBL" id="CP097508">
    <property type="protein sequence ID" value="URE08202.1"/>
    <property type="molecule type" value="Genomic_DNA"/>
</dbReference>
<gene>
    <name evidence="2" type="ORF">MUK42_23750</name>
</gene>
<feature type="compositionally biased region" description="Basic and acidic residues" evidence="1">
    <location>
        <begin position="66"/>
        <end position="77"/>
    </location>
</feature>
<name>A0A9E7G9B2_9LILI</name>